<keyword evidence="3" id="KW-1185">Reference proteome</keyword>
<dbReference type="AlphaFoldDB" id="A0AAP0NDH2"/>
<gene>
    <name evidence="2" type="ORF">L1049_025639</name>
</gene>
<dbReference type="Proteomes" id="UP001415857">
    <property type="component" value="Unassembled WGS sequence"/>
</dbReference>
<evidence type="ECO:0000313" key="2">
    <source>
        <dbReference type="EMBL" id="KAK9270066.1"/>
    </source>
</evidence>
<comment type="caution">
    <text evidence="2">The sequence shown here is derived from an EMBL/GenBank/DDBJ whole genome shotgun (WGS) entry which is preliminary data.</text>
</comment>
<sequence>MATEDFTFPSITTTPSRFIDSPPLWRVSSPAFSDSCLDQPAATTRDARRGREEEDVFAPKPVNHYSQRKSFSCVESSLKKGTGDSSEDEEDKMDMLWEDFNEELLSKRNCSRPDSDHTLTSKGEKVELGCVKALAVSKTSSRAMVSARRRPAGMVVFVKVIKKLFLLHN</sequence>
<feature type="region of interest" description="Disordered" evidence="1">
    <location>
        <begin position="1"/>
        <end position="20"/>
    </location>
</feature>
<organism evidence="2 3">
    <name type="scientific">Liquidambar formosana</name>
    <name type="common">Formosan gum</name>
    <dbReference type="NCBI Taxonomy" id="63359"/>
    <lineage>
        <taxon>Eukaryota</taxon>
        <taxon>Viridiplantae</taxon>
        <taxon>Streptophyta</taxon>
        <taxon>Embryophyta</taxon>
        <taxon>Tracheophyta</taxon>
        <taxon>Spermatophyta</taxon>
        <taxon>Magnoliopsida</taxon>
        <taxon>eudicotyledons</taxon>
        <taxon>Gunneridae</taxon>
        <taxon>Pentapetalae</taxon>
        <taxon>Saxifragales</taxon>
        <taxon>Altingiaceae</taxon>
        <taxon>Liquidambar</taxon>
    </lineage>
</organism>
<accession>A0AAP0NDH2</accession>
<dbReference type="PANTHER" id="PTHR34666">
    <property type="entry name" value="EXPRESSED PROTEIN"/>
    <property type="match status" value="1"/>
</dbReference>
<feature type="region of interest" description="Disordered" evidence="1">
    <location>
        <begin position="30"/>
        <end position="91"/>
    </location>
</feature>
<evidence type="ECO:0000313" key="3">
    <source>
        <dbReference type="Proteomes" id="UP001415857"/>
    </source>
</evidence>
<proteinExistence type="predicted"/>
<protein>
    <submittedName>
        <fullName evidence="2">Uncharacterized protein</fullName>
    </submittedName>
</protein>
<feature type="compositionally biased region" description="Polar residues" evidence="1">
    <location>
        <begin position="64"/>
        <end position="75"/>
    </location>
</feature>
<dbReference type="PANTHER" id="PTHR34666:SF1">
    <property type="entry name" value="OS02G0554800 PROTEIN"/>
    <property type="match status" value="1"/>
</dbReference>
<name>A0AAP0NDH2_LIQFO</name>
<evidence type="ECO:0000256" key="1">
    <source>
        <dbReference type="SAM" id="MobiDB-lite"/>
    </source>
</evidence>
<dbReference type="EMBL" id="JBBPBK010000014">
    <property type="protein sequence ID" value="KAK9270066.1"/>
    <property type="molecule type" value="Genomic_DNA"/>
</dbReference>
<reference evidence="2 3" key="1">
    <citation type="journal article" date="2024" name="Plant J.">
        <title>Genome sequences and population genomics reveal climatic adaptation and genomic divergence between two closely related sweetgum species.</title>
        <authorList>
            <person name="Xu W.Q."/>
            <person name="Ren C.Q."/>
            <person name="Zhang X.Y."/>
            <person name="Comes H.P."/>
            <person name="Liu X.H."/>
            <person name="Li Y.G."/>
            <person name="Kettle C.J."/>
            <person name="Jalonen R."/>
            <person name="Gaisberger H."/>
            <person name="Ma Y.Z."/>
            <person name="Qiu Y.X."/>
        </authorList>
    </citation>
    <scope>NUCLEOTIDE SEQUENCE [LARGE SCALE GENOMIC DNA]</scope>
    <source>
        <strain evidence="2">Hangzhou</strain>
    </source>
</reference>